<reference evidence="12" key="1">
    <citation type="submission" date="2018-03" db="EMBL/GenBank/DDBJ databases">
        <title>Lachnoclostridium SNUG30370 gen.nov., sp.nov., isolated from human faeces.</title>
        <authorList>
            <person name="Seo B."/>
            <person name="Jeon K."/>
            <person name="Ko G."/>
        </authorList>
    </citation>
    <scope>NUCLEOTIDE SEQUENCE [LARGE SCALE GENOMIC DNA]</scope>
    <source>
        <strain evidence="12">SNUG30370</strain>
    </source>
</reference>
<sequence>MNRIHKAFENKKAFIGFLTAGDPVLDKTVDYILDMEQAGASLIEIGIPFSDPIAEGPTIQEANVRALKNKVTTDDVFEMVKKVREKSDIPLCFMTYLNVVFHYGYDAFFKKCQEVGIDGIILPDLPYEESQEVKDVCYNYDVTLISMIAPTSKDRVEMIAKDAKGFIYLVSSMGVTGTREDTSFANNLEEIINHIHQVTDTPVAIGFGINKPEQVKEFKQYADGVIVGSAIVNIIKEHGAKADEPLKEYIQLLTNEL</sequence>
<keyword evidence="4 9" id="KW-0028">Amino-acid biosynthesis</keyword>
<protein>
    <recommendedName>
        <fullName evidence="9">Tryptophan synthase alpha chain</fullName>
        <ecNumber evidence="9">4.2.1.20</ecNumber>
    </recommendedName>
</protein>
<evidence type="ECO:0000256" key="3">
    <source>
        <dbReference type="ARBA" id="ARBA00011270"/>
    </source>
</evidence>
<dbReference type="PANTHER" id="PTHR43406">
    <property type="entry name" value="TRYPTOPHAN SYNTHASE, ALPHA CHAIN"/>
    <property type="match status" value="1"/>
</dbReference>
<comment type="similarity">
    <text evidence="9 10">Belongs to the TrpA family.</text>
</comment>
<accession>A0A2T3FYM7</accession>
<dbReference type="InterPro" id="IPR018204">
    <property type="entry name" value="Trp_synthase_alpha_AS"/>
</dbReference>
<comment type="function">
    <text evidence="1 9">The alpha subunit is responsible for the aldol cleavage of indoleglycerol phosphate to indole and glyceraldehyde 3-phosphate.</text>
</comment>
<evidence type="ECO:0000256" key="9">
    <source>
        <dbReference type="HAMAP-Rule" id="MF_00131"/>
    </source>
</evidence>
<dbReference type="Gene3D" id="3.20.20.70">
    <property type="entry name" value="Aldolase class I"/>
    <property type="match status" value="1"/>
</dbReference>
<keyword evidence="6 9" id="KW-0057">Aromatic amino acid biosynthesis</keyword>
<evidence type="ECO:0000256" key="4">
    <source>
        <dbReference type="ARBA" id="ARBA00022605"/>
    </source>
</evidence>
<dbReference type="UniPathway" id="UPA00035">
    <property type="reaction ID" value="UER00044"/>
</dbReference>
<evidence type="ECO:0000256" key="10">
    <source>
        <dbReference type="RuleBase" id="RU003662"/>
    </source>
</evidence>
<proteinExistence type="inferred from homology"/>
<dbReference type="InterPro" id="IPR011060">
    <property type="entry name" value="RibuloseP-bd_barrel"/>
</dbReference>
<dbReference type="GO" id="GO:0004834">
    <property type="term" value="F:tryptophan synthase activity"/>
    <property type="evidence" value="ECO:0007669"/>
    <property type="project" value="UniProtKB-UniRule"/>
</dbReference>
<evidence type="ECO:0000313" key="12">
    <source>
        <dbReference type="Proteomes" id="UP000241201"/>
    </source>
</evidence>
<dbReference type="AlphaFoldDB" id="A0A2T3FYM7"/>
<dbReference type="SUPFAM" id="SSF51366">
    <property type="entry name" value="Ribulose-phoshate binding barrel"/>
    <property type="match status" value="1"/>
</dbReference>
<evidence type="ECO:0000256" key="5">
    <source>
        <dbReference type="ARBA" id="ARBA00022822"/>
    </source>
</evidence>
<dbReference type="GeneID" id="77470850"/>
<dbReference type="NCBIfam" id="TIGR00262">
    <property type="entry name" value="trpA"/>
    <property type="match status" value="1"/>
</dbReference>
<evidence type="ECO:0000256" key="7">
    <source>
        <dbReference type="ARBA" id="ARBA00023239"/>
    </source>
</evidence>
<comment type="caution">
    <text evidence="11">The sequence shown here is derived from an EMBL/GenBank/DDBJ whole genome shotgun (WGS) entry which is preliminary data.</text>
</comment>
<dbReference type="PANTHER" id="PTHR43406:SF1">
    <property type="entry name" value="TRYPTOPHAN SYNTHASE ALPHA CHAIN, CHLOROPLASTIC"/>
    <property type="match status" value="1"/>
</dbReference>
<dbReference type="GO" id="GO:0005829">
    <property type="term" value="C:cytosol"/>
    <property type="evidence" value="ECO:0007669"/>
    <property type="project" value="TreeGrafter"/>
</dbReference>
<dbReference type="HAMAP" id="MF_00131">
    <property type="entry name" value="Trp_synth_alpha"/>
    <property type="match status" value="1"/>
</dbReference>
<keyword evidence="12" id="KW-1185">Reference proteome</keyword>
<dbReference type="InterPro" id="IPR013785">
    <property type="entry name" value="Aldolase_TIM"/>
</dbReference>
<dbReference type="InterPro" id="IPR002028">
    <property type="entry name" value="Trp_synthase_suA"/>
</dbReference>
<dbReference type="PROSITE" id="PS00167">
    <property type="entry name" value="TRP_SYNTHASE_ALPHA"/>
    <property type="match status" value="1"/>
</dbReference>
<dbReference type="Proteomes" id="UP000241201">
    <property type="component" value="Unassembled WGS sequence"/>
</dbReference>
<dbReference type="FunFam" id="3.20.20.70:FF:000037">
    <property type="entry name" value="Tryptophan synthase alpha chain"/>
    <property type="match status" value="1"/>
</dbReference>
<evidence type="ECO:0000256" key="1">
    <source>
        <dbReference type="ARBA" id="ARBA00003365"/>
    </source>
</evidence>
<organism evidence="11 12">
    <name type="scientific">Faecalibacillus faecis</name>
    <dbReference type="NCBI Taxonomy" id="1982628"/>
    <lineage>
        <taxon>Bacteria</taxon>
        <taxon>Bacillati</taxon>
        <taxon>Bacillota</taxon>
        <taxon>Erysipelotrichia</taxon>
        <taxon>Erysipelotrichales</taxon>
        <taxon>Coprobacillaceae</taxon>
        <taxon>Faecalibacillus</taxon>
    </lineage>
</organism>
<dbReference type="Pfam" id="PF00290">
    <property type="entry name" value="Trp_syntA"/>
    <property type="match status" value="1"/>
</dbReference>
<evidence type="ECO:0000256" key="6">
    <source>
        <dbReference type="ARBA" id="ARBA00023141"/>
    </source>
</evidence>
<name>A0A2T3FYM7_9FIRM</name>
<comment type="pathway">
    <text evidence="2 9">Amino-acid biosynthesis; L-tryptophan biosynthesis; L-tryptophan from chorismate: step 5/5.</text>
</comment>
<feature type="active site" description="Proton acceptor" evidence="9">
    <location>
        <position position="44"/>
    </location>
</feature>
<evidence type="ECO:0000256" key="8">
    <source>
        <dbReference type="ARBA" id="ARBA00049047"/>
    </source>
</evidence>
<dbReference type="EC" id="4.2.1.20" evidence="9"/>
<evidence type="ECO:0000313" key="11">
    <source>
        <dbReference type="EMBL" id="PST40369.1"/>
    </source>
</evidence>
<dbReference type="EMBL" id="PYLP01000007">
    <property type="protein sequence ID" value="PST40369.1"/>
    <property type="molecule type" value="Genomic_DNA"/>
</dbReference>
<comment type="catalytic activity">
    <reaction evidence="8 9">
        <text>(1S,2R)-1-C-(indol-3-yl)glycerol 3-phosphate + L-serine = D-glyceraldehyde 3-phosphate + L-tryptophan + H2O</text>
        <dbReference type="Rhea" id="RHEA:10532"/>
        <dbReference type="ChEBI" id="CHEBI:15377"/>
        <dbReference type="ChEBI" id="CHEBI:33384"/>
        <dbReference type="ChEBI" id="CHEBI:57912"/>
        <dbReference type="ChEBI" id="CHEBI:58866"/>
        <dbReference type="ChEBI" id="CHEBI:59776"/>
        <dbReference type="EC" id="4.2.1.20"/>
    </reaction>
</comment>
<gene>
    <name evidence="9" type="primary">trpA</name>
    <name evidence="11" type="ORF">C7U55_07090</name>
</gene>
<comment type="subunit">
    <text evidence="3 9">Tetramer of two alpha and two beta chains.</text>
</comment>
<dbReference type="CDD" id="cd04724">
    <property type="entry name" value="Tryptophan_synthase_alpha"/>
    <property type="match status" value="1"/>
</dbReference>
<evidence type="ECO:0000256" key="2">
    <source>
        <dbReference type="ARBA" id="ARBA00004733"/>
    </source>
</evidence>
<dbReference type="RefSeq" id="WP_106987972.1">
    <property type="nucleotide sequence ID" value="NZ_JAJCFI010000001.1"/>
</dbReference>
<keyword evidence="7 9" id="KW-0456">Lyase</keyword>
<feature type="active site" description="Proton acceptor" evidence="9">
    <location>
        <position position="55"/>
    </location>
</feature>
<keyword evidence="5 9" id="KW-0822">Tryptophan biosynthesis</keyword>